<feature type="signal peptide" evidence="1">
    <location>
        <begin position="1"/>
        <end position="16"/>
    </location>
</feature>
<dbReference type="Proteomes" id="UP000191285">
    <property type="component" value="Unassembled WGS sequence"/>
</dbReference>
<comment type="caution">
    <text evidence="2">The sequence shown here is derived from an EMBL/GenBank/DDBJ whole genome shotgun (WGS) entry which is preliminary data.</text>
</comment>
<dbReference type="EMBL" id="MLKD01000023">
    <property type="protein sequence ID" value="OQE16734.1"/>
    <property type="molecule type" value="Genomic_DNA"/>
</dbReference>
<dbReference type="Pfam" id="PF03860">
    <property type="entry name" value="Csp"/>
    <property type="match status" value="1"/>
</dbReference>
<proteinExistence type="predicted"/>
<evidence type="ECO:0000256" key="1">
    <source>
        <dbReference type="SAM" id="SignalP"/>
    </source>
</evidence>
<keyword evidence="3" id="KW-1185">Reference proteome</keyword>
<dbReference type="InterPro" id="IPR005560">
    <property type="entry name" value="Csp_YhjQ"/>
</dbReference>
<organism evidence="2 3">
    <name type="scientific">Penicillium steckii</name>
    <dbReference type="NCBI Taxonomy" id="303698"/>
    <lineage>
        <taxon>Eukaryota</taxon>
        <taxon>Fungi</taxon>
        <taxon>Dikarya</taxon>
        <taxon>Ascomycota</taxon>
        <taxon>Pezizomycotina</taxon>
        <taxon>Eurotiomycetes</taxon>
        <taxon>Eurotiomycetidae</taxon>
        <taxon>Eurotiales</taxon>
        <taxon>Aspergillaceae</taxon>
        <taxon>Penicillium</taxon>
    </lineage>
</organism>
<protein>
    <submittedName>
        <fullName evidence="2">Uncharacterized protein</fullName>
    </submittedName>
</protein>
<feature type="chain" id="PRO_5012754280" evidence="1">
    <location>
        <begin position="17"/>
        <end position="114"/>
    </location>
</feature>
<gene>
    <name evidence="2" type="ORF">PENSTE_c023G08152</name>
</gene>
<reference evidence="3" key="1">
    <citation type="journal article" date="2017" name="Nat. Microbiol.">
        <title>Global analysis of biosynthetic gene clusters reveals vast potential of secondary metabolite production in Penicillium species.</title>
        <authorList>
            <person name="Nielsen J.C."/>
            <person name="Grijseels S."/>
            <person name="Prigent S."/>
            <person name="Ji B."/>
            <person name="Dainat J."/>
            <person name="Nielsen K.F."/>
            <person name="Frisvad J.C."/>
            <person name="Workman M."/>
            <person name="Nielsen J."/>
        </authorList>
    </citation>
    <scope>NUCLEOTIDE SEQUENCE [LARGE SCALE GENOMIC DNA]</scope>
    <source>
        <strain evidence="3">IBT 24891</strain>
    </source>
</reference>
<evidence type="ECO:0000313" key="2">
    <source>
        <dbReference type="EMBL" id="OQE16734.1"/>
    </source>
</evidence>
<keyword evidence="1" id="KW-0732">Signal</keyword>
<dbReference type="AlphaFoldDB" id="A0A1V6SSS3"/>
<accession>A0A1V6SSS3</accession>
<evidence type="ECO:0000313" key="3">
    <source>
        <dbReference type="Proteomes" id="UP000191285"/>
    </source>
</evidence>
<dbReference type="OrthoDB" id="3836772at2759"/>
<sequence>MTSTLLSLLLATPILASGLSARDNCMNKCEVASDECRGRPGANVSTCVSDFESCESLCPSSGGNNSGDSDSGDNESGDFNCIRLCQKSNDECKGKPGANISTCVSDYANCESSC</sequence>
<name>A0A1V6SSS3_9EURO</name>